<feature type="compositionally biased region" description="Acidic residues" evidence="1">
    <location>
        <begin position="80"/>
        <end position="110"/>
    </location>
</feature>
<name>A0A397IL66_9GLOM</name>
<feature type="region of interest" description="Disordered" evidence="1">
    <location>
        <begin position="77"/>
        <end position="110"/>
    </location>
</feature>
<dbReference type="AlphaFoldDB" id="A0A397IL66"/>
<proteinExistence type="predicted"/>
<evidence type="ECO:0000313" key="2">
    <source>
        <dbReference type="EMBL" id="RHZ75717.1"/>
    </source>
</evidence>
<dbReference type="Proteomes" id="UP000266861">
    <property type="component" value="Unassembled WGS sequence"/>
</dbReference>
<protein>
    <recommendedName>
        <fullName evidence="4">Transcription factor Iwr1 domain-containing protein</fullName>
    </recommendedName>
</protein>
<sequence length="135" mass="15827">MKFCYVKRQSIIKHRDLFLYNSDNIDNVLEDPCESKLDDNKSSLTDELMCDIGIENEFDAFFDDIGGPEMAISFLYNNNETEEDNDCNDEDDDESEENNEEMGCDEYNEDCYNTDDDETIEILINHKKKDFQLVL</sequence>
<evidence type="ECO:0000313" key="3">
    <source>
        <dbReference type="Proteomes" id="UP000266861"/>
    </source>
</evidence>
<keyword evidence="3" id="KW-1185">Reference proteome</keyword>
<comment type="caution">
    <text evidence="2">The sequence shown here is derived from an EMBL/GenBank/DDBJ whole genome shotgun (WGS) entry which is preliminary data.</text>
</comment>
<organism evidence="2 3">
    <name type="scientific">Diversispora epigaea</name>
    <dbReference type="NCBI Taxonomy" id="1348612"/>
    <lineage>
        <taxon>Eukaryota</taxon>
        <taxon>Fungi</taxon>
        <taxon>Fungi incertae sedis</taxon>
        <taxon>Mucoromycota</taxon>
        <taxon>Glomeromycotina</taxon>
        <taxon>Glomeromycetes</taxon>
        <taxon>Diversisporales</taxon>
        <taxon>Diversisporaceae</taxon>
        <taxon>Diversispora</taxon>
    </lineage>
</organism>
<dbReference type="EMBL" id="PQFF01000197">
    <property type="protein sequence ID" value="RHZ75717.1"/>
    <property type="molecule type" value="Genomic_DNA"/>
</dbReference>
<gene>
    <name evidence="2" type="ORF">Glove_212g58</name>
</gene>
<evidence type="ECO:0000256" key="1">
    <source>
        <dbReference type="SAM" id="MobiDB-lite"/>
    </source>
</evidence>
<evidence type="ECO:0008006" key="4">
    <source>
        <dbReference type="Google" id="ProtNLM"/>
    </source>
</evidence>
<reference evidence="2 3" key="1">
    <citation type="submission" date="2018-08" db="EMBL/GenBank/DDBJ databases">
        <title>Genome and evolution of the arbuscular mycorrhizal fungus Diversispora epigaea (formerly Glomus versiforme) and its bacterial endosymbionts.</title>
        <authorList>
            <person name="Sun X."/>
            <person name="Fei Z."/>
            <person name="Harrison M."/>
        </authorList>
    </citation>
    <scope>NUCLEOTIDE SEQUENCE [LARGE SCALE GENOMIC DNA]</scope>
    <source>
        <strain evidence="2 3">IT104</strain>
    </source>
</reference>
<accession>A0A397IL66</accession>